<dbReference type="Pfam" id="PF00550">
    <property type="entry name" value="PP-binding"/>
    <property type="match status" value="1"/>
</dbReference>
<organism evidence="7 8">
    <name type="scientific">Actinoplanes sandaracinus</name>
    <dbReference type="NCBI Taxonomy" id="3045177"/>
    <lineage>
        <taxon>Bacteria</taxon>
        <taxon>Bacillati</taxon>
        <taxon>Actinomycetota</taxon>
        <taxon>Actinomycetes</taxon>
        <taxon>Micromonosporales</taxon>
        <taxon>Micromonosporaceae</taxon>
        <taxon>Actinoplanes</taxon>
    </lineage>
</organism>
<dbReference type="Gene3D" id="3.40.47.10">
    <property type="match status" value="1"/>
</dbReference>
<dbReference type="InterPro" id="IPR009081">
    <property type="entry name" value="PP-bd_ACP"/>
</dbReference>
<dbReference type="Pfam" id="PF16197">
    <property type="entry name" value="KAsynt_C_assoc"/>
    <property type="match status" value="1"/>
</dbReference>
<evidence type="ECO:0000313" key="7">
    <source>
        <dbReference type="EMBL" id="MDI6105196.1"/>
    </source>
</evidence>
<feature type="domain" description="Carrier" evidence="5">
    <location>
        <begin position="9"/>
        <end position="83"/>
    </location>
</feature>
<feature type="compositionally biased region" description="Low complexity" evidence="4">
    <location>
        <begin position="1082"/>
        <end position="1095"/>
    </location>
</feature>
<dbReference type="Gene3D" id="3.40.366.10">
    <property type="entry name" value="Malonyl-Coenzyme A Acyl Carrier Protein, domain 2"/>
    <property type="match status" value="1"/>
</dbReference>
<dbReference type="SUPFAM" id="SSF52151">
    <property type="entry name" value="FabD/lysophospholipase-like"/>
    <property type="match status" value="1"/>
</dbReference>
<dbReference type="Gene3D" id="3.40.50.720">
    <property type="entry name" value="NAD(P)-binding Rossmann-like Domain"/>
    <property type="match status" value="1"/>
</dbReference>
<dbReference type="RefSeq" id="WP_282766665.1">
    <property type="nucleotide sequence ID" value="NZ_JASCTH010000042.1"/>
</dbReference>
<gene>
    <name evidence="7" type="ORF">QLQ12_42085</name>
</gene>
<evidence type="ECO:0000259" key="6">
    <source>
        <dbReference type="PROSITE" id="PS52004"/>
    </source>
</evidence>
<dbReference type="SUPFAM" id="SSF47336">
    <property type="entry name" value="ACP-like"/>
    <property type="match status" value="1"/>
</dbReference>
<evidence type="ECO:0000256" key="1">
    <source>
        <dbReference type="ARBA" id="ARBA00022450"/>
    </source>
</evidence>
<protein>
    <submittedName>
        <fullName evidence="7">Beta-ketoacyl synthase N-terminal-like domain-containing protein</fullName>
    </submittedName>
</protein>
<dbReference type="InterPro" id="IPR050091">
    <property type="entry name" value="PKS_NRPS_Biosynth_Enz"/>
</dbReference>
<dbReference type="Proteomes" id="UP001241758">
    <property type="component" value="Unassembled WGS sequence"/>
</dbReference>
<dbReference type="CDD" id="cd00833">
    <property type="entry name" value="PKS"/>
    <property type="match status" value="1"/>
</dbReference>
<dbReference type="Pfam" id="PF00698">
    <property type="entry name" value="Acyl_transf_1"/>
    <property type="match status" value="1"/>
</dbReference>
<dbReference type="SUPFAM" id="SSF55048">
    <property type="entry name" value="Probable ACP-binding domain of malonyl-CoA ACP transacylase"/>
    <property type="match status" value="1"/>
</dbReference>
<feature type="non-terminal residue" evidence="7">
    <location>
        <position position="1235"/>
    </location>
</feature>
<keyword evidence="1" id="KW-0596">Phosphopantetheine</keyword>
<dbReference type="InterPro" id="IPR036736">
    <property type="entry name" value="ACP-like_sf"/>
</dbReference>
<dbReference type="InterPro" id="IPR020806">
    <property type="entry name" value="PKS_PP-bd"/>
</dbReference>
<evidence type="ECO:0000256" key="2">
    <source>
        <dbReference type="ARBA" id="ARBA00022553"/>
    </source>
</evidence>
<feature type="domain" description="Ketosynthase family 3 (KS3)" evidence="6">
    <location>
        <begin position="95"/>
        <end position="512"/>
    </location>
</feature>
<dbReference type="SUPFAM" id="SSF53901">
    <property type="entry name" value="Thiolase-like"/>
    <property type="match status" value="1"/>
</dbReference>
<dbReference type="InterPro" id="IPR018201">
    <property type="entry name" value="Ketoacyl_synth_AS"/>
</dbReference>
<evidence type="ECO:0000256" key="4">
    <source>
        <dbReference type="SAM" id="MobiDB-lite"/>
    </source>
</evidence>
<evidence type="ECO:0000259" key="5">
    <source>
        <dbReference type="PROSITE" id="PS50075"/>
    </source>
</evidence>
<dbReference type="InterPro" id="IPR016036">
    <property type="entry name" value="Malonyl_transacylase_ACP-bd"/>
</dbReference>
<dbReference type="InterPro" id="IPR020841">
    <property type="entry name" value="PKS_Beta-ketoAc_synthase_dom"/>
</dbReference>
<dbReference type="SUPFAM" id="SSF51735">
    <property type="entry name" value="NAD(P)-binding Rossmann-fold domains"/>
    <property type="match status" value="1"/>
</dbReference>
<dbReference type="InterPro" id="IPR014043">
    <property type="entry name" value="Acyl_transferase_dom"/>
</dbReference>
<feature type="region of interest" description="Disordered" evidence="4">
    <location>
        <begin position="1046"/>
        <end position="1095"/>
    </location>
</feature>
<feature type="compositionally biased region" description="Basic and acidic residues" evidence="4">
    <location>
        <begin position="1058"/>
        <end position="1079"/>
    </location>
</feature>
<evidence type="ECO:0000313" key="8">
    <source>
        <dbReference type="Proteomes" id="UP001241758"/>
    </source>
</evidence>
<dbReference type="InterPro" id="IPR014031">
    <property type="entry name" value="Ketoacyl_synth_C"/>
</dbReference>
<dbReference type="PROSITE" id="PS00606">
    <property type="entry name" value="KS3_1"/>
    <property type="match status" value="1"/>
</dbReference>
<dbReference type="Gene3D" id="3.30.70.250">
    <property type="entry name" value="Malonyl-CoA ACP transacylase, ACP-binding"/>
    <property type="match status" value="1"/>
</dbReference>
<dbReference type="InterPro" id="IPR006162">
    <property type="entry name" value="Ppantetheine_attach_site"/>
</dbReference>
<proteinExistence type="predicted"/>
<comment type="caution">
    <text evidence="7">The sequence shown here is derived from an EMBL/GenBank/DDBJ whole genome shotgun (WGS) entry which is preliminary data.</text>
</comment>
<dbReference type="PANTHER" id="PTHR43775">
    <property type="entry name" value="FATTY ACID SYNTHASE"/>
    <property type="match status" value="1"/>
</dbReference>
<dbReference type="PROSITE" id="PS50075">
    <property type="entry name" value="CARRIER"/>
    <property type="match status" value="1"/>
</dbReference>
<name>A0ABT6WZL6_9ACTN</name>
<dbReference type="PANTHER" id="PTHR43775:SF37">
    <property type="entry name" value="SI:DKEY-61P9.11"/>
    <property type="match status" value="1"/>
</dbReference>
<keyword evidence="3" id="KW-0808">Transferase</keyword>
<dbReference type="Pfam" id="PF00109">
    <property type="entry name" value="ketoacyl-synt"/>
    <property type="match status" value="1"/>
</dbReference>
<dbReference type="PROSITE" id="PS52004">
    <property type="entry name" value="KS3_2"/>
    <property type="match status" value="1"/>
</dbReference>
<dbReference type="InterPro" id="IPR014030">
    <property type="entry name" value="Ketoacyl_synth_N"/>
</dbReference>
<dbReference type="InterPro" id="IPR001227">
    <property type="entry name" value="Ac_transferase_dom_sf"/>
</dbReference>
<dbReference type="SMART" id="SM00827">
    <property type="entry name" value="PKS_AT"/>
    <property type="match status" value="1"/>
</dbReference>
<dbReference type="InterPro" id="IPR016039">
    <property type="entry name" value="Thiolase-like"/>
</dbReference>
<dbReference type="InterPro" id="IPR036291">
    <property type="entry name" value="NAD(P)-bd_dom_sf"/>
</dbReference>
<dbReference type="Pfam" id="PF02801">
    <property type="entry name" value="Ketoacyl-synt_C"/>
    <property type="match status" value="1"/>
</dbReference>
<keyword evidence="2" id="KW-0597">Phosphoprotein</keyword>
<evidence type="ECO:0000256" key="3">
    <source>
        <dbReference type="ARBA" id="ARBA00022679"/>
    </source>
</evidence>
<sequence length="1235" mass="128232">MRDELSPDLPVGAAVSAWVARRCGLAPEEIDRDCPLVEFGISSVEAVELAGLLESRLGRPLPATLLWEHPTVNAIERAMTGEPAPADQRVPPTTPEPVAVIGMGCRFPGGADDPDRLWRLLMDGRDAVRTVPPERWQRRLATGPVQGAGGFLGDVARFDTAFFGIAPGEARLMDPQQRLLLEVAWDALAHAALDPAALRGSRTGVYVGICASEYAHLTTAELDRVEGWTATGAALSIAANRLSYLLDARGPSMAVDTACSSSLVAIHLAARDLRSGETDLALAAGVSLMLDPALTVAFGRAGGLAAGGRCRPFSADADGIVRGEGCGVVVLKRLSDAVRDSDRVLAVLRGGAVNSDGRSNGLVAPNPKAQEALLRQAYADAGWPPSTVDYVEAHGTGTPLGDPIEAGALGAVCGAGRPAGDPLLIGSVKSRIGHLEAAAGVAGFITAVLALRHGMVPRTLHAERVNPRIPLDAWGLRVPVAAQPLPARDRPARAGVSAFGFGGTNAHAVLEAYPDHSVAFPDSPATERDEAAVCVISDRDLDRVRDQAGALAAWLADRGDQADRADRADGEEPGAGDRDAGLARDVAGTLARRGDRGPVRAAVLARDPATLVAGLSAVAAGRAHPLSATGSGSRAAEGGVWVFSGYGAHWPGMGRALLEREPAFAAAVDDLTPAFRAELGLSLRDALSGDARLSVAQAQPVTFGLQVALAALWRRHGLRPAAVIGHSMGEVAAAVVADALSPEDGVRLIVRRARLLATVGPGAMAVMELSEEELADLAGDLPQVSVAVLAAPRQLVVTGPPEAVDVLAARAAARGHAVRTVTTEGAGHSPAVDPLLPELREALRGLRPREPRLPFFSTVLPQPPVLPGTPVPPSTPDLDAEYWLANLRQPVRLADAVRGAAHAGFGFFLEISPHPVLVRPIGQTLAAAGVPDPLVTGTLRRDDPDAFGRALATVCAHGHRPPAGPSRILDLPAPPWRGDRHWIDPVPDRAGPPDAARPALLDGLLGLAWRRQPAPASDDPASDDPTADHRAARAVTLLGRDDDPLVRAVLTDPAAPPDTRRADLDEPDVRPPAADRDEPGMQPAGADEAGAGDQPAGADGYLAGRDLVLIAPPAGALPDPVAALRLAGSAVHAAAAGARRLLLVTRGGATPGSAEPGQPDLAWLRGLVRTLAFEQPLTRATWLDLDPAENPGAQAARLWSELAAGDGDGDGDDEVAWRDGQRWAARLVRLPVPGR</sequence>
<dbReference type="PROSITE" id="PS00012">
    <property type="entry name" value="PHOSPHOPANTETHEINE"/>
    <property type="match status" value="1"/>
</dbReference>
<feature type="region of interest" description="Disordered" evidence="4">
    <location>
        <begin position="560"/>
        <end position="582"/>
    </location>
</feature>
<dbReference type="EMBL" id="JASCTH010000042">
    <property type="protein sequence ID" value="MDI6105196.1"/>
    <property type="molecule type" value="Genomic_DNA"/>
</dbReference>
<dbReference type="SMART" id="SM00823">
    <property type="entry name" value="PKS_PP"/>
    <property type="match status" value="1"/>
</dbReference>
<keyword evidence="8" id="KW-1185">Reference proteome</keyword>
<dbReference type="InterPro" id="IPR032821">
    <property type="entry name" value="PKS_assoc"/>
</dbReference>
<dbReference type="InterPro" id="IPR016035">
    <property type="entry name" value="Acyl_Trfase/lysoPLipase"/>
</dbReference>
<dbReference type="SMART" id="SM00825">
    <property type="entry name" value="PKS_KS"/>
    <property type="match status" value="1"/>
</dbReference>
<reference evidence="7 8" key="1">
    <citation type="submission" date="2023-05" db="EMBL/GenBank/DDBJ databases">
        <title>Actinoplanes sp. NEAU-A12 genome sequencing.</title>
        <authorList>
            <person name="Wang Z.-S."/>
        </authorList>
    </citation>
    <scope>NUCLEOTIDE SEQUENCE [LARGE SCALE GENOMIC DNA]</scope>
    <source>
        <strain evidence="7 8">NEAU-A12</strain>
    </source>
</reference>
<dbReference type="Gene3D" id="1.10.1200.10">
    <property type="entry name" value="ACP-like"/>
    <property type="match status" value="1"/>
</dbReference>
<accession>A0ABT6WZL6</accession>